<name>A0A9W9BYW7_9PLEO</name>
<proteinExistence type="predicted"/>
<dbReference type="Proteomes" id="UP001140562">
    <property type="component" value="Unassembled WGS sequence"/>
</dbReference>
<dbReference type="AlphaFoldDB" id="A0A9W9BYW7"/>
<reference evidence="1" key="1">
    <citation type="submission" date="2022-10" db="EMBL/GenBank/DDBJ databases">
        <title>Tapping the CABI collections for fungal endophytes: first genome assemblies for Collariella, Neodidymelliopsis, Ascochyta clinopodiicola, Didymella pomorum, Didymosphaeria variabile, Neocosmospora piperis and Neocucurbitaria cava.</title>
        <authorList>
            <person name="Hill R."/>
        </authorList>
    </citation>
    <scope>NUCLEOTIDE SEQUENCE</scope>
    <source>
        <strain evidence="1">IMI 360193</strain>
    </source>
</reference>
<keyword evidence="2" id="KW-1185">Reference proteome</keyword>
<dbReference type="EMBL" id="JAPEUV010000091">
    <property type="protein sequence ID" value="KAJ4333609.1"/>
    <property type="molecule type" value="Genomic_DNA"/>
</dbReference>
<sequence length="100" mass="11199">MELGPVDYLTQVVSLLAKLPGGAKKFVPLLIAKVNELRPELVSTLCTATQQPLGAFSGPMSPDTQYIYEEEVGRASYTDDNIRMDFRMDFLSVGFRFTYK</sequence>
<gene>
    <name evidence="1" type="ORF">N0V87_007459</name>
</gene>
<evidence type="ECO:0000313" key="1">
    <source>
        <dbReference type="EMBL" id="KAJ4333609.1"/>
    </source>
</evidence>
<comment type="caution">
    <text evidence="1">The sequence shown here is derived from an EMBL/GenBank/DDBJ whole genome shotgun (WGS) entry which is preliminary data.</text>
</comment>
<accession>A0A9W9BYW7</accession>
<evidence type="ECO:0000313" key="2">
    <source>
        <dbReference type="Proteomes" id="UP001140562"/>
    </source>
</evidence>
<dbReference type="OrthoDB" id="4132249at2759"/>
<protein>
    <submittedName>
        <fullName evidence="1">Uncharacterized protein</fullName>
    </submittedName>
</protein>
<organism evidence="1 2">
    <name type="scientific">Didymella glomerata</name>
    <dbReference type="NCBI Taxonomy" id="749621"/>
    <lineage>
        <taxon>Eukaryota</taxon>
        <taxon>Fungi</taxon>
        <taxon>Dikarya</taxon>
        <taxon>Ascomycota</taxon>
        <taxon>Pezizomycotina</taxon>
        <taxon>Dothideomycetes</taxon>
        <taxon>Pleosporomycetidae</taxon>
        <taxon>Pleosporales</taxon>
        <taxon>Pleosporineae</taxon>
        <taxon>Didymellaceae</taxon>
        <taxon>Didymella</taxon>
    </lineage>
</organism>